<keyword evidence="4" id="KW-1185">Reference proteome</keyword>
<name>A0ABN8QUT2_9CNID</name>
<evidence type="ECO:0000256" key="1">
    <source>
        <dbReference type="SAM" id="SignalP"/>
    </source>
</evidence>
<reference evidence="3 4" key="1">
    <citation type="submission" date="2022-05" db="EMBL/GenBank/DDBJ databases">
        <authorList>
            <consortium name="Genoscope - CEA"/>
            <person name="William W."/>
        </authorList>
    </citation>
    <scope>NUCLEOTIDE SEQUENCE [LARGE SCALE GENOMIC DNA]</scope>
</reference>
<keyword evidence="1" id="KW-0732">Signal</keyword>
<dbReference type="EMBL" id="CALNXK010000158">
    <property type="protein sequence ID" value="CAH3170799.1"/>
    <property type="molecule type" value="Genomic_DNA"/>
</dbReference>
<dbReference type="Pfam" id="PF25561">
    <property type="entry name" value="QRICH1"/>
    <property type="match status" value="1"/>
</dbReference>
<dbReference type="PANTHER" id="PTHR21446:SF12">
    <property type="entry name" value="POTASSIUM CHANNEL TETRAMERIZATION DOMAIN CONTAINING 1"/>
    <property type="match status" value="1"/>
</dbReference>
<feature type="chain" id="PRO_5046178738" description="QRICH1-like domain-containing protein" evidence="1">
    <location>
        <begin position="28"/>
        <end position="242"/>
    </location>
</feature>
<dbReference type="PANTHER" id="PTHR21446">
    <property type="entry name" value="DUF3504 DOMAIN-CONTAINING PROTEIN"/>
    <property type="match status" value="1"/>
</dbReference>
<organism evidence="3 4">
    <name type="scientific">Porites lobata</name>
    <dbReference type="NCBI Taxonomy" id="104759"/>
    <lineage>
        <taxon>Eukaryota</taxon>
        <taxon>Metazoa</taxon>
        <taxon>Cnidaria</taxon>
        <taxon>Anthozoa</taxon>
        <taxon>Hexacorallia</taxon>
        <taxon>Scleractinia</taxon>
        <taxon>Fungiina</taxon>
        <taxon>Poritidae</taxon>
        <taxon>Porites</taxon>
    </lineage>
</organism>
<gene>
    <name evidence="3" type="ORF">PLOB_00010978</name>
</gene>
<evidence type="ECO:0000313" key="3">
    <source>
        <dbReference type="EMBL" id="CAH3170799.1"/>
    </source>
</evidence>
<evidence type="ECO:0000259" key="2">
    <source>
        <dbReference type="Pfam" id="PF25561"/>
    </source>
</evidence>
<sequence length="242" mass="27389">MYFKNNQNVGNLLLFVVSHVVVKMAESFATNTVSRFRSPKTGEEESKLLQGSIPKSTAYKTKWAIKIFHEWQINRKVKVPVLDAGGAFKDYGDLSKVQSLCTDLANMDANALNYWLSKFVQEVANSEGKVYPARTLYGIICGIRRHLEETVGSEALRGNCLLNPLDASDKRFAIFRRCLDAEMKDSTRQGVSLQTKKEEKEAVTDEDEEKFWSAGLFGSGTAKQLLHTIYFYNGKMFGFARW</sequence>
<feature type="domain" description="QRICH1-like" evidence="2">
    <location>
        <begin position="60"/>
        <end position="150"/>
    </location>
</feature>
<protein>
    <recommendedName>
        <fullName evidence="2">QRICH1-like domain-containing protein</fullName>
    </recommendedName>
</protein>
<proteinExistence type="predicted"/>
<evidence type="ECO:0000313" key="4">
    <source>
        <dbReference type="Proteomes" id="UP001159405"/>
    </source>
</evidence>
<accession>A0ABN8QUT2</accession>
<dbReference type="InterPro" id="IPR057926">
    <property type="entry name" value="QRICH1_dom"/>
</dbReference>
<feature type="signal peptide" evidence="1">
    <location>
        <begin position="1"/>
        <end position="27"/>
    </location>
</feature>
<dbReference type="Proteomes" id="UP001159405">
    <property type="component" value="Unassembled WGS sequence"/>
</dbReference>
<dbReference type="InterPro" id="IPR052787">
    <property type="entry name" value="MAVS"/>
</dbReference>
<comment type="caution">
    <text evidence="3">The sequence shown here is derived from an EMBL/GenBank/DDBJ whole genome shotgun (WGS) entry which is preliminary data.</text>
</comment>